<evidence type="ECO:0000256" key="1">
    <source>
        <dbReference type="SAM" id="SignalP"/>
    </source>
</evidence>
<evidence type="ECO:0000313" key="2">
    <source>
        <dbReference type="EMBL" id="EJT49242.1"/>
    </source>
</evidence>
<evidence type="ECO:0000313" key="3">
    <source>
        <dbReference type="Proteomes" id="UP000002748"/>
    </source>
</evidence>
<reference evidence="2 3" key="1">
    <citation type="journal article" date="2012" name="Eukaryot. Cell">
        <title>Draft genome sequence of CBS 2479, the standard type strain of Trichosporon asahii.</title>
        <authorList>
            <person name="Yang R.Y."/>
            <person name="Li H.T."/>
            <person name="Zhu H."/>
            <person name="Zhou G.P."/>
            <person name="Wang M."/>
            <person name="Wang L."/>
        </authorList>
    </citation>
    <scope>NUCLEOTIDE SEQUENCE [LARGE SCALE GENOMIC DNA]</scope>
    <source>
        <strain evidence="3">ATCC 90039 / CBS 2479 / JCM 2466 / KCTC 7840 / NCYC 2677 / UAMH 7654</strain>
    </source>
</reference>
<gene>
    <name evidence="2" type="ORF">A1Q1_01642</name>
</gene>
<dbReference type="VEuPathDB" id="FungiDB:A1Q1_01642"/>
<dbReference type="EMBL" id="ALBS01000176">
    <property type="protein sequence ID" value="EJT49242.1"/>
    <property type="molecule type" value="Genomic_DNA"/>
</dbReference>
<protein>
    <submittedName>
        <fullName evidence="2">Uncharacterized protein</fullName>
    </submittedName>
</protein>
<sequence>MKFSLVFLTFLATVSAAPIPWTKVNPEGYDLTPLDVPGTVDDGVSPPGEAPVAIGGDANVKASVNTNTAASPCGH</sequence>
<dbReference type="HOGENOM" id="CLU_2672870_0_0_1"/>
<dbReference type="Proteomes" id="UP000002748">
    <property type="component" value="Unassembled WGS sequence"/>
</dbReference>
<organism evidence="2 3">
    <name type="scientific">Trichosporon asahii var. asahii (strain ATCC 90039 / CBS 2479 / JCM 2466 / KCTC 7840 / NBRC 103889/ NCYC 2677 / UAMH 7654)</name>
    <name type="common">Yeast</name>
    <dbReference type="NCBI Taxonomy" id="1186058"/>
    <lineage>
        <taxon>Eukaryota</taxon>
        <taxon>Fungi</taxon>
        <taxon>Dikarya</taxon>
        <taxon>Basidiomycota</taxon>
        <taxon>Agaricomycotina</taxon>
        <taxon>Tremellomycetes</taxon>
        <taxon>Trichosporonales</taxon>
        <taxon>Trichosporonaceae</taxon>
        <taxon>Trichosporon</taxon>
    </lineage>
</organism>
<accession>J6F222</accession>
<dbReference type="KEGG" id="tasa:A1Q1_01642"/>
<feature type="chain" id="PRO_5003787435" evidence="1">
    <location>
        <begin position="17"/>
        <end position="75"/>
    </location>
</feature>
<comment type="caution">
    <text evidence="2">The sequence shown here is derived from an EMBL/GenBank/DDBJ whole genome shotgun (WGS) entry which is preliminary data.</text>
</comment>
<proteinExistence type="predicted"/>
<dbReference type="RefSeq" id="XP_014180156.1">
    <property type="nucleotide sequence ID" value="XM_014324681.1"/>
</dbReference>
<dbReference type="GeneID" id="25985156"/>
<dbReference type="AlphaFoldDB" id="J6F222"/>
<keyword evidence="1" id="KW-0732">Signal</keyword>
<feature type="signal peptide" evidence="1">
    <location>
        <begin position="1"/>
        <end position="16"/>
    </location>
</feature>
<name>J6F222_TRIAS</name>